<dbReference type="EMBL" id="CP000148">
    <property type="protein sequence ID" value="ABB32812.1"/>
    <property type="molecule type" value="Genomic_DNA"/>
</dbReference>
<dbReference type="KEGG" id="gme:Gmet_0708"/>
<organism evidence="5 8">
    <name type="scientific">Geobacter metallireducens (strain ATCC 53774 / DSM 7210 / GS-15)</name>
    <dbReference type="NCBI Taxonomy" id="269799"/>
    <lineage>
        <taxon>Bacteria</taxon>
        <taxon>Pseudomonadati</taxon>
        <taxon>Thermodesulfobacteriota</taxon>
        <taxon>Desulfuromonadia</taxon>
        <taxon>Geobacterales</taxon>
        <taxon>Geobacteraceae</taxon>
        <taxon>Geobacter</taxon>
    </lineage>
</organism>
<dbReference type="KEGG" id="gme:Gmet_3081"/>
<dbReference type="eggNOG" id="COG2801">
    <property type="taxonomic scope" value="Bacteria"/>
</dbReference>
<sequence length="389" mass="44856">MEDKNKQLRVLAVQRFRNGETPESICTSLGKSRSWLYKWVARQNGDDPVWSDERSRCPQSMPNRTTAEIEEIVKMVRLNLYNKGLFCGAQAILWELEDLGVKPLPSTRTINRILARNELTHRRTGKYEAKGTLYPVLPSALPNQTHQADLVGPCYLTGPIRFYSLNVVDTATVRCGLHSSRSKAGQMVIDGLWEVWKRLGIPERLQVDNAMSFFGSPTHPRGMGPLIRLCLHNDVEPWFIPMAEPWRNGMIEKFNDRYQQRFLGKVIMTSEEELKVGSLTFEQRHNSKYRYSKLKGSTPLKALATSHVQLRFPTEDEPPRHRLKKPEVGKYHAVRLIRSDLKLNIFGECFSVPPETALEYVVATIDVKEQKLKLFLDKNQVEEFDYKLR</sequence>
<dbReference type="KEGG" id="gme:Gmet_2256"/>
<proteinExistence type="predicted"/>
<dbReference type="GO" id="GO:0015074">
    <property type="term" value="P:DNA integration"/>
    <property type="evidence" value="ECO:0007669"/>
    <property type="project" value="InterPro"/>
</dbReference>
<dbReference type="InterPro" id="IPR009057">
    <property type="entry name" value="Homeodomain-like_sf"/>
</dbReference>
<evidence type="ECO:0000313" key="4">
    <source>
        <dbReference type="EMBL" id="ABB30950.1"/>
    </source>
</evidence>
<dbReference type="PANTHER" id="PTHR35004:SF7">
    <property type="entry name" value="INTEGRASE PROTEIN"/>
    <property type="match status" value="1"/>
</dbReference>
<dbReference type="Proteomes" id="UP000007073">
    <property type="component" value="Chromosome"/>
</dbReference>
<dbReference type="EMBL" id="CP000148">
    <property type="protein sequence ID" value="ABB32482.1"/>
    <property type="molecule type" value="Genomic_DNA"/>
</dbReference>
<dbReference type="InterPro" id="IPR001584">
    <property type="entry name" value="Integrase_cat-core"/>
</dbReference>
<dbReference type="EMBL" id="CP000148">
    <property type="protein sequence ID" value="ABB30950.1"/>
    <property type="molecule type" value="Genomic_DNA"/>
</dbReference>
<reference evidence="5 8" key="1">
    <citation type="submission" date="2005-10" db="EMBL/GenBank/DDBJ databases">
        <title>Complete sequence of Geobacter metallireducens GS-15.</title>
        <authorList>
            <consortium name="US DOE Joint Genome Institute"/>
            <person name="Copeland A."/>
            <person name="Lucas S."/>
            <person name="Lapidus A."/>
            <person name="Barry K."/>
            <person name="Detter J.C."/>
            <person name="Glavina T."/>
            <person name="Hammon N."/>
            <person name="Israni S."/>
            <person name="Pitluck S."/>
            <person name="Di Bartolo G."/>
            <person name="Chain P."/>
            <person name="Schmutz J."/>
            <person name="Larimer F."/>
            <person name="Land M."/>
            <person name="Kyrpides N."/>
            <person name="Ivanova N."/>
            <person name="Richardson P."/>
        </authorList>
    </citation>
    <scope>NUCLEOTIDE SEQUENCE [LARGE SCALE GENOMIC DNA]</scope>
    <source>
        <strain evidence="8">ATCC 53774 / DSM 7210 / GS-15</strain>
        <strain evidence="5">GS-15</strain>
    </source>
</reference>
<evidence type="ECO:0000313" key="3">
    <source>
        <dbReference type="EMBL" id="ABB30342.2"/>
    </source>
</evidence>
<dbReference type="InterPro" id="IPR012337">
    <property type="entry name" value="RNaseH-like_sf"/>
</dbReference>
<dbReference type="KEGG" id="gme:Gmet_2593"/>
<dbReference type="RefSeq" id="WP_011365616.1">
    <property type="nucleotide sequence ID" value="NC_007517.1"/>
</dbReference>
<evidence type="ECO:0000313" key="5">
    <source>
        <dbReference type="EMBL" id="ABB32482.1"/>
    </source>
</evidence>
<evidence type="ECO:0000313" key="6">
    <source>
        <dbReference type="EMBL" id="ABB32812.1"/>
    </source>
</evidence>
<dbReference type="PROSITE" id="PS50994">
    <property type="entry name" value="INTEGRASE"/>
    <property type="match status" value="1"/>
</dbReference>
<dbReference type="EMBL" id="CP000148">
    <property type="protein sequence ID" value="ABB33295.1"/>
    <property type="molecule type" value="Genomic_DNA"/>
</dbReference>
<dbReference type="SUPFAM" id="SSF46689">
    <property type="entry name" value="Homeodomain-like"/>
    <property type="match status" value="1"/>
</dbReference>
<evidence type="ECO:0000313" key="8">
    <source>
        <dbReference type="Proteomes" id="UP000007073"/>
    </source>
</evidence>
<dbReference type="SUPFAM" id="SSF53098">
    <property type="entry name" value="Ribonuclease H-like"/>
    <property type="match status" value="1"/>
</dbReference>
<dbReference type="AlphaFoldDB" id="Q39TE2"/>
<evidence type="ECO:0000313" key="7">
    <source>
        <dbReference type="EMBL" id="ABB33295.1"/>
    </source>
</evidence>
<evidence type="ECO:0000313" key="2">
    <source>
        <dbReference type="EMBL" id="ABB30257.2"/>
    </source>
</evidence>
<keyword evidence="8" id="KW-1185">Reference proteome</keyword>
<feature type="domain" description="Integrase catalytic" evidence="1">
    <location>
        <begin position="138"/>
        <end position="307"/>
    </location>
</feature>
<name>Q39TE2_GEOMG</name>
<dbReference type="KEGG" id="gme:Gmet_0093"/>
<reference evidence="5 8" key="2">
    <citation type="journal article" date="2009" name="BMC Microbiol.">
        <title>The genome sequence of Geobacter metallireducens: features of metabolism, physiology and regulation common and dissimilar to Geobacter sulfurreducens.</title>
        <authorList>
            <person name="Aklujkar M."/>
            <person name="Krushkal J."/>
            <person name="DiBartolo G."/>
            <person name="Lapidus A."/>
            <person name="Land M.L."/>
            <person name="Lovley D.R."/>
        </authorList>
    </citation>
    <scope>NUCLEOTIDE SEQUENCE [LARGE SCALE GENOMIC DNA]</scope>
    <source>
        <strain evidence="8">ATCC 53774 / DSM 7210 / GS-15</strain>
        <strain evidence="5">GS-15</strain>
    </source>
</reference>
<gene>
    <name evidence="2" type="ordered locus">Gmet_0007</name>
    <name evidence="3" type="ordered locus">Gmet_0093</name>
    <name evidence="4" type="ordered locus">Gmet_0708</name>
    <name evidence="5" type="ordered locus">Gmet_2256</name>
    <name evidence="6" type="ordered locus">Gmet_2593</name>
    <name evidence="7" type="ordered locus">Gmet_3081</name>
</gene>
<dbReference type="InterPro" id="IPR036397">
    <property type="entry name" value="RNaseH_sf"/>
</dbReference>
<accession>Q39ZI2</accession>
<dbReference type="PANTHER" id="PTHR35004">
    <property type="entry name" value="TRANSPOSASE RV3428C-RELATED"/>
    <property type="match status" value="1"/>
</dbReference>
<dbReference type="EMBL" id="CP000148">
    <property type="protein sequence ID" value="ABB30257.2"/>
    <property type="molecule type" value="Genomic_DNA"/>
</dbReference>
<dbReference type="HOGENOM" id="CLU_709319_0_0_7"/>
<dbReference type="KEGG" id="gme:Gmet_0007"/>
<reference evidence="5" key="3">
    <citation type="submission" date="2012-09" db="EMBL/GenBank/DDBJ databases">
        <authorList>
            <person name="Aklujkar M."/>
            <person name="Krushkal J."/>
            <person name="DiBartolo G."/>
            <person name="Lapidus A."/>
            <person name="Land M.L."/>
            <person name="Lovley D.R."/>
        </authorList>
    </citation>
    <scope>NUCLEOTIDE SEQUENCE</scope>
    <source>
        <strain evidence="5">GS-15</strain>
    </source>
</reference>
<evidence type="ECO:0000259" key="1">
    <source>
        <dbReference type="PROSITE" id="PS50994"/>
    </source>
</evidence>
<dbReference type="STRING" id="269799.Gmet_0007"/>
<dbReference type="Gene3D" id="3.30.420.10">
    <property type="entry name" value="Ribonuclease H-like superfamily/Ribonuclease H"/>
    <property type="match status" value="1"/>
</dbReference>
<dbReference type="Pfam" id="PF13384">
    <property type="entry name" value="HTH_23"/>
    <property type="match status" value="1"/>
</dbReference>
<protein>
    <submittedName>
        <fullName evidence="5">Transposase of ISGme9, IS481 family</fullName>
    </submittedName>
</protein>
<accession>Q39TE2</accession>
<dbReference type="GO" id="GO:0003676">
    <property type="term" value="F:nucleic acid binding"/>
    <property type="evidence" value="ECO:0007669"/>
    <property type="project" value="InterPro"/>
</dbReference>
<dbReference type="EMBL" id="CP000148">
    <property type="protein sequence ID" value="ABB30342.2"/>
    <property type="molecule type" value="Genomic_DNA"/>
</dbReference>